<dbReference type="GO" id="GO:0005886">
    <property type="term" value="C:plasma membrane"/>
    <property type="evidence" value="ECO:0007669"/>
    <property type="project" value="UniProtKB-SubCell"/>
</dbReference>
<keyword evidence="7 8" id="KW-0472">Membrane</keyword>
<evidence type="ECO:0000313" key="10">
    <source>
        <dbReference type="EMBL" id="HDX32144.1"/>
    </source>
</evidence>
<evidence type="ECO:0000256" key="6">
    <source>
        <dbReference type="ARBA" id="ARBA00022989"/>
    </source>
</evidence>
<dbReference type="Pfam" id="PF00528">
    <property type="entry name" value="BPD_transp_1"/>
    <property type="match status" value="1"/>
</dbReference>
<keyword evidence="6 8" id="KW-1133">Transmembrane helix</keyword>
<keyword evidence="4" id="KW-1003">Cell membrane</keyword>
<feature type="transmembrane region" description="Helical" evidence="8">
    <location>
        <begin position="110"/>
        <end position="136"/>
    </location>
</feature>
<dbReference type="GO" id="GO:0055085">
    <property type="term" value="P:transmembrane transport"/>
    <property type="evidence" value="ECO:0007669"/>
    <property type="project" value="InterPro"/>
</dbReference>
<protein>
    <submittedName>
        <fullName evidence="10">ABC transporter permease</fullName>
    </submittedName>
</protein>
<keyword evidence="3 8" id="KW-0813">Transport</keyword>
<feature type="domain" description="ABC transmembrane type-1" evidence="9">
    <location>
        <begin position="70"/>
        <end position="272"/>
    </location>
</feature>
<feature type="transmembrane region" description="Helical" evidence="8">
    <location>
        <begin position="9"/>
        <end position="33"/>
    </location>
</feature>
<dbReference type="SUPFAM" id="SSF161098">
    <property type="entry name" value="MetI-like"/>
    <property type="match status" value="1"/>
</dbReference>
<comment type="subcellular location">
    <subcellularLocation>
        <location evidence="1 8">Cell membrane</location>
        <topology evidence="1 8">Multi-pass membrane protein</topology>
    </subcellularLocation>
</comment>
<feature type="transmembrane region" description="Helical" evidence="8">
    <location>
        <begin position="74"/>
        <end position="98"/>
    </location>
</feature>
<evidence type="ECO:0000256" key="5">
    <source>
        <dbReference type="ARBA" id="ARBA00022692"/>
    </source>
</evidence>
<dbReference type="InterPro" id="IPR000515">
    <property type="entry name" value="MetI-like"/>
</dbReference>
<proteinExistence type="inferred from homology"/>
<dbReference type="Gene3D" id="1.10.3720.10">
    <property type="entry name" value="MetI-like"/>
    <property type="match status" value="1"/>
</dbReference>
<feature type="transmembrane region" description="Helical" evidence="8">
    <location>
        <begin position="256"/>
        <end position="275"/>
    </location>
</feature>
<sequence length="279" mass="31011">MSAKKQSPWLALVSILIYFFLYTPIIVLIVFSFNASRTNVVFEGVVNQGPCGPFYWYCELFRNRSVMDATRNTLIIAFTSTIVSTIIGTMAALALQRYDFFGKKVSETTLYFPIVTPEIVMGIGILVFFSAVFGWINTALALAPSQRLTMGLGTVIVSHIAFSIPFVTLVVRARLHGFDDRLEEAAMDLGADEFTTFRKITLPLIAPGVLAGAMLAFTLSLDDFIITFFTTGPGATTLPIYVYGLLRRIVTPELNALSTIWVFVVLIVVAISQWFQRRE</sequence>
<dbReference type="InterPro" id="IPR035906">
    <property type="entry name" value="MetI-like_sf"/>
</dbReference>
<reference evidence="10" key="1">
    <citation type="journal article" date="2020" name="mSystems">
        <title>Genome- and Community-Level Interaction Insights into Carbon Utilization and Element Cycling Functions of Hydrothermarchaeota in Hydrothermal Sediment.</title>
        <authorList>
            <person name="Zhou Z."/>
            <person name="Liu Y."/>
            <person name="Xu W."/>
            <person name="Pan J."/>
            <person name="Luo Z.H."/>
            <person name="Li M."/>
        </authorList>
    </citation>
    <scope>NUCLEOTIDE SEQUENCE [LARGE SCALE GENOMIC DNA]</scope>
    <source>
        <strain evidence="10">SpSt-289</strain>
    </source>
</reference>
<dbReference type="PANTHER" id="PTHR43848:SF2">
    <property type="entry name" value="PUTRESCINE TRANSPORT SYSTEM PERMEASE PROTEIN POTI"/>
    <property type="match status" value="1"/>
</dbReference>
<feature type="transmembrane region" description="Helical" evidence="8">
    <location>
        <begin position="148"/>
        <end position="171"/>
    </location>
</feature>
<dbReference type="PROSITE" id="PS50928">
    <property type="entry name" value="ABC_TM1"/>
    <property type="match status" value="1"/>
</dbReference>
<dbReference type="InterPro" id="IPR051789">
    <property type="entry name" value="Bact_Polyamine_Transport"/>
</dbReference>
<accession>A0A7C1JDS5</accession>
<evidence type="ECO:0000256" key="3">
    <source>
        <dbReference type="ARBA" id="ARBA00022448"/>
    </source>
</evidence>
<dbReference type="CDD" id="cd06261">
    <property type="entry name" value="TM_PBP2"/>
    <property type="match status" value="1"/>
</dbReference>
<evidence type="ECO:0000259" key="9">
    <source>
        <dbReference type="PROSITE" id="PS50928"/>
    </source>
</evidence>
<keyword evidence="5 8" id="KW-0812">Transmembrane</keyword>
<feature type="transmembrane region" description="Helical" evidence="8">
    <location>
        <begin position="225"/>
        <end position="244"/>
    </location>
</feature>
<evidence type="ECO:0000256" key="8">
    <source>
        <dbReference type="RuleBase" id="RU363032"/>
    </source>
</evidence>
<name>A0A7C1JDS5_9CHLR</name>
<dbReference type="AlphaFoldDB" id="A0A7C1JDS5"/>
<comment type="caution">
    <text evidence="10">The sequence shown here is derived from an EMBL/GenBank/DDBJ whole genome shotgun (WGS) entry which is preliminary data.</text>
</comment>
<evidence type="ECO:0000256" key="2">
    <source>
        <dbReference type="ARBA" id="ARBA00007069"/>
    </source>
</evidence>
<dbReference type="EMBL" id="DSMG01000117">
    <property type="protein sequence ID" value="HDX32144.1"/>
    <property type="molecule type" value="Genomic_DNA"/>
</dbReference>
<evidence type="ECO:0000256" key="4">
    <source>
        <dbReference type="ARBA" id="ARBA00022475"/>
    </source>
</evidence>
<evidence type="ECO:0000256" key="7">
    <source>
        <dbReference type="ARBA" id="ARBA00023136"/>
    </source>
</evidence>
<organism evidence="10">
    <name type="scientific">Caldilinea aerophila</name>
    <dbReference type="NCBI Taxonomy" id="133453"/>
    <lineage>
        <taxon>Bacteria</taxon>
        <taxon>Bacillati</taxon>
        <taxon>Chloroflexota</taxon>
        <taxon>Caldilineae</taxon>
        <taxon>Caldilineales</taxon>
        <taxon>Caldilineaceae</taxon>
        <taxon>Caldilinea</taxon>
    </lineage>
</organism>
<dbReference type="PANTHER" id="PTHR43848">
    <property type="entry name" value="PUTRESCINE TRANSPORT SYSTEM PERMEASE PROTEIN POTI"/>
    <property type="match status" value="1"/>
</dbReference>
<gene>
    <name evidence="10" type="ORF">ENQ20_11740</name>
</gene>
<evidence type="ECO:0000256" key="1">
    <source>
        <dbReference type="ARBA" id="ARBA00004651"/>
    </source>
</evidence>
<comment type="similarity">
    <text evidence="2">Belongs to the binding-protein-dependent transport system permease family. CysTW subfamily.</text>
</comment>